<accession>A0A670JTD1</accession>
<gene>
    <name evidence="4" type="primary">LOC114607804</name>
</gene>
<reference evidence="4 5" key="1">
    <citation type="journal article" date="2019" name="Proc. Natl. Acad. Sci. U.S.A.">
        <title>Regulatory changes in pterin and carotenoid genes underlie balanced color polymorphisms in the wall lizard.</title>
        <authorList>
            <person name="Andrade P."/>
            <person name="Pinho C."/>
            <person name="Perez I de Lanuza G."/>
            <person name="Afonso S."/>
            <person name="Brejcha J."/>
            <person name="Rubin C.J."/>
            <person name="Wallerman O."/>
            <person name="Pereira P."/>
            <person name="Sabatino S.J."/>
            <person name="Bellati A."/>
            <person name="Pellitteri-Rosa D."/>
            <person name="Bosakova Z."/>
            <person name="Bunikis I."/>
            <person name="Carretero M.A."/>
            <person name="Feiner N."/>
            <person name="Marsik P."/>
            <person name="Pauperio F."/>
            <person name="Salvi D."/>
            <person name="Soler L."/>
            <person name="While G.M."/>
            <person name="Uller T."/>
            <person name="Font E."/>
            <person name="Andersson L."/>
            <person name="Carneiro M."/>
        </authorList>
    </citation>
    <scope>NUCLEOTIDE SEQUENCE</scope>
</reference>
<dbReference type="GO" id="GO:0005615">
    <property type="term" value="C:extracellular space"/>
    <property type="evidence" value="ECO:0007669"/>
    <property type="project" value="TreeGrafter"/>
</dbReference>
<sequence length="236" mass="26464">MGQAAGNSRAFLRAAAFVVLLGRVRLQIPTADNRELCLESPVPGVCPGSFDRWYYNRASQDCQRFTHGGCLGNENNFLSFDACIETCGKIKKVPVMCRVKPPQGTWSPLKPKYFFNLETMKCEEFFPKKRSRHPNMFSSKRSCTDVCKLGRKGPSYCSSPKDVGLCSASLHRFYYNIASRTCVAFNYTGCGGNNNNFLTKKDCMNACKHGRLLSSCCDRDLQGLELCFSQIVKVHK</sequence>
<evidence type="ECO:0000256" key="1">
    <source>
        <dbReference type="ARBA" id="ARBA00023157"/>
    </source>
</evidence>
<dbReference type="PROSITE" id="PS50279">
    <property type="entry name" value="BPTI_KUNITZ_2"/>
    <property type="match status" value="3"/>
</dbReference>
<dbReference type="PROSITE" id="PS00280">
    <property type="entry name" value="BPTI_KUNITZ_1"/>
    <property type="match status" value="2"/>
</dbReference>
<feature type="domain" description="BPTI/Kunitz inhibitor" evidence="3">
    <location>
        <begin position="97"/>
        <end position="147"/>
    </location>
</feature>
<dbReference type="SMART" id="SM00131">
    <property type="entry name" value="KU"/>
    <property type="match status" value="3"/>
</dbReference>
<feature type="domain" description="BPTI/Kunitz inhibitor" evidence="3">
    <location>
        <begin position="37"/>
        <end position="87"/>
    </location>
</feature>
<feature type="signal peptide" evidence="2">
    <location>
        <begin position="1"/>
        <end position="26"/>
    </location>
</feature>
<dbReference type="Pfam" id="PF00014">
    <property type="entry name" value="Kunitz_BPTI"/>
    <property type="match status" value="3"/>
</dbReference>
<dbReference type="PANTHER" id="PTHR10083:SF374">
    <property type="entry name" value="BPTI_KUNITZ INHIBITOR DOMAIN-CONTAINING PROTEIN"/>
    <property type="match status" value="1"/>
</dbReference>
<protein>
    <submittedName>
        <fullName evidence="4">Tissue factor pathway inhibitor 2-like</fullName>
    </submittedName>
</protein>
<dbReference type="GeneTree" id="ENSGT00940000159917"/>
<keyword evidence="5" id="KW-1185">Reference proteome</keyword>
<dbReference type="Proteomes" id="UP000472272">
    <property type="component" value="Chromosome 12"/>
</dbReference>
<evidence type="ECO:0000313" key="4">
    <source>
        <dbReference type="Ensembl" id="ENSPMRP00000027135.1"/>
    </source>
</evidence>
<dbReference type="GO" id="GO:0004867">
    <property type="term" value="F:serine-type endopeptidase inhibitor activity"/>
    <property type="evidence" value="ECO:0007669"/>
    <property type="project" value="InterPro"/>
</dbReference>
<keyword evidence="2" id="KW-0732">Signal</keyword>
<evidence type="ECO:0000259" key="3">
    <source>
        <dbReference type="PROSITE" id="PS50279"/>
    </source>
</evidence>
<evidence type="ECO:0000313" key="5">
    <source>
        <dbReference type="Proteomes" id="UP000472272"/>
    </source>
</evidence>
<feature type="domain" description="BPTI/Kunitz inhibitor" evidence="3">
    <location>
        <begin position="157"/>
        <end position="207"/>
    </location>
</feature>
<reference evidence="4" key="3">
    <citation type="submission" date="2025-09" db="UniProtKB">
        <authorList>
            <consortium name="Ensembl"/>
        </authorList>
    </citation>
    <scope>IDENTIFICATION</scope>
</reference>
<proteinExistence type="predicted"/>
<dbReference type="InterPro" id="IPR050098">
    <property type="entry name" value="TFPI/VKTCI-like"/>
</dbReference>
<dbReference type="InterPro" id="IPR002223">
    <property type="entry name" value="Kunitz_BPTI"/>
</dbReference>
<dbReference type="PANTHER" id="PTHR10083">
    <property type="entry name" value="KUNITZ-TYPE PROTEASE INHIBITOR-RELATED"/>
    <property type="match status" value="1"/>
</dbReference>
<feature type="chain" id="PRO_5025366966" evidence="2">
    <location>
        <begin position="27"/>
        <end position="236"/>
    </location>
</feature>
<reference evidence="4" key="2">
    <citation type="submission" date="2025-08" db="UniProtKB">
        <authorList>
            <consortium name="Ensembl"/>
        </authorList>
    </citation>
    <scope>IDENTIFICATION</scope>
</reference>
<dbReference type="InterPro" id="IPR020901">
    <property type="entry name" value="Prtase_inh_Kunz-CS"/>
</dbReference>
<organism evidence="4 5">
    <name type="scientific">Podarcis muralis</name>
    <name type="common">Wall lizard</name>
    <name type="synonym">Lacerta muralis</name>
    <dbReference type="NCBI Taxonomy" id="64176"/>
    <lineage>
        <taxon>Eukaryota</taxon>
        <taxon>Metazoa</taxon>
        <taxon>Chordata</taxon>
        <taxon>Craniata</taxon>
        <taxon>Vertebrata</taxon>
        <taxon>Euteleostomi</taxon>
        <taxon>Lepidosauria</taxon>
        <taxon>Squamata</taxon>
        <taxon>Bifurcata</taxon>
        <taxon>Unidentata</taxon>
        <taxon>Episquamata</taxon>
        <taxon>Laterata</taxon>
        <taxon>Lacertibaenia</taxon>
        <taxon>Lacertidae</taxon>
        <taxon>Podarcis</taxon>
    </lineage>
</organism>
<name>A0A670JTD1_PODMU</name>
<keyword evidence="1" id="KW-1015">Disulfide bond</keyword>
<dbReference type="SUPFAM" id="SSF57362">
    <property type="entry name" value="BPTI-like"/>
    <property type="match status" value="3"/>
</dbReference>
<dbReference type="Gene3D" id="4.10.410.10">
    <property type="entry name" value="Pancreatic trypsin inhibitor Kunitz domain"/>
    <property type="match status" value="3"/>
</dbReference>
<dbReference type="AlphaFoldDB" id="A0A670JTD1"/>
<dbReference type="CDD" id="cd22615">
    <property type="entry name" value="Kunitz_TFPI1_TFPI2_3-like"/>
    <property type="match status" value="1"/>
</dbReference>
<dbReference type="InterPro" id="IPR036880">
    <property type="entry name" value="Kunitz_BPTI_sf"/>
</dbReference>
<evidence type="ECO:0000256" key="2">
    <source>
        <dbReference type="SAM" id="SignalP"/>
    </source>
</evidence>
<dbReference type="Ensembl" id="ENSPMRT00000028784.1">
    <property type="protein sequence ID" value="ENSPMRP00000027135.1"/>
    <property type="gene ID" value="ENSPMRG00000017501.1"/>
</dbReference>
<dbReference type="PRINTS" id="PR00759">
    <property type="entry name" value="BASICPTASE"/>
</dbReference>